<accession>A0A0A7RGY9</accession>
<name>A0A0A7RGY9_9LACO</name>
<dbReference type="PANTHER" id="PTHR22617:SF23">
    <property type="entry name" value="CHEMOTAXIS PROTEIN CHEW"/>
    <property type="match status" value="1"/>
</dbReference>
<gene>
    <name evidence="2" type="primary">cheW1</name>
    <name evidence="3" type="ORF">FD21_GL000993</name>
</gene>
<reference evidence="3 4" key="2">
    <citation type="journal article" date="2015" name="Genome Announc.">
        <title>Expanding the biotechnology potential of lactobacilli through comparative genomics of 213 strains and associated genera.</title>
        <authorList>
            <person name="Sun Z."/>
            <person name="Harris H.M."/>
            <person name="McCann A."/>
            <person name="Guo C."/>
            <person name="Argimon S."/>
            <person name="Zhang W."/>
            <person name="Yang X."/>
            <person name="Jeffery I.B."/>
            <person name="Cooney J.C."/>
            <person name="Kagawa T.F."/>
            <person name="Liu W."/>
            <person name="Song Y."/>
            <person name="Salvetti E."/>
            <person name="Wrobel A."/>
            <person name="Rasinkangas P."/>
            <person name="Parkhill J."/>
            <person name="Rea M.C."/>
            <person name="O'Sullivan O."/>
            <person name="Ritari J."/>
            <person name="Douillard F.P."/>
            <person name="Paul Ross R."/>
            <person name="Yang R."/>
            <person name="Briner A.E."/>
            <person name="Felis G.E."/>
            <person name="de Vos W.M."/>
            <person name="Barrangou R."/>
            <person name="Klaenhammer T.R."/>
            <person name="Caufield P.W."/>
            <person name="Cui Y."/>
            <person name="Zhang H."/>
            <person name="O'Toole P.W."/>
        </authorList>
    </citation>
    <scope>NUCLEOTIDE SEQUENCE [LARGE SCALE GENOMIC DNA]</scope>
    <source>
        <strain evidence="3 4">DSM 20605</strain>
    </source>
</reference>
<sequence>MQMILFKLNQQYYLISAASVEEVIDTVEITPVPLAPSWVKGLINLRGAVMTVVAFSDLINMPAPKENKNILIMKKDDQRKGLLIEEVIEILNVDSSKIVLNSDSKKKNPDYYSGVVSFPDKVANVIDINKIIF</sequence>
<dbReference type="PANTHER" id="PTHR22617">
    <property type="entry name" value="CHEMOTAXIS SENSOR HISTIDINE KINASE-RELATED"/>
    <property type="match status" value="1"/>
</dbReference>
<feature type="domain" description="CheW-like" evidence="1">
    <location>
        <begin position="1"/>
        <end position="133"/>
    </location>
</feature>
<dbReference type="Gene3D" id="2.30.30.40">
    <property type="entry name" value="SH3 Domains"/>
    <property type="match status" value="1"/>
</dbReference>
<evidence type="ECO:0000313" key="4">
    <source>
        <dbReference type="Proteomes" id="UP000051576"/>
    </source>
</evidence>
<dbReference type="PATRIC" id="fig|1133569.4.peg.1121"/>
<dbReference type="RefSeq" id="WP_010580526.1">
    <property type="nucleotide sequence ID" value="NZ_AHYZ01000084.1"/>
</dbReference>
<dbReference type="PROSITE" id="PS50851">
    <property type="entry name" value="CHEW"/>
    <property type="match status" value="1"/>
</dbReference>
<dbReference type="STRING" id="1133569.FD21_GL000993"/>
<dbReference type="GO" id="GO:0005829">
    <property type="term" value="C:cytosol"/>
    <property type="evidence" value="ECO:0007669"/>
    <property type="project" value="TreeGrafter"/>
</dbReference>
<dbReference type="EMBL" id="AYYX01000027">
    <property type="protein sequence ID" value="KRM88620.1"/>
    <property type="molecule type" value="Genomic_DNA"/>
</dbReference>
<keyword evidence="4" id="KW-1185">Reference proteome</keyword>
<dbReference type="Gene3D" id="2.40.50.180">
    <property type="entry name" value="CheA-289, Domain 4"/>
    <property type="match status" value="1"/>
</dbReference>
<organism evidence="2">
    <name type="scientific">Liquorilactobacillus vini DSM 20605</name>
    <dbReference type="NCBI Taxonomy" id="1133569"/>
    <lineage>
        <taxon>Bacteria</taxon>
        <taxon>Bacillati</taxon>
        <taxon>Bacillota</taxon>
        <taxon>Bacilli</taxon>
        <taxon>Lactobacillales</taxon>
        <taxon>Lactobacillaceae</taxon>
        <taxon>Liquorilactobacillus</taxon>
    </lineage>
</organism>
<dbReference type="InterPro" id="IPR036061">
    <property type="entry name" value="CheW-like_dom_sf"/>
</dbReference>
<dbReference type="eggNOG" id="COG0835">
    <property type="taxonomic scope" value="Bacteria"/>
</dbReference>
<protein>
    <submittedName>
        <fullName evidence="2 3">Chemotaxis protein CheW</fullName>
    </submittedName>
</protein>
<evidence type="ECO:0000313" key="2">
    <source>
        <dbReference type="EMBL" id="AJA34475.1"/>
    </source>
</evidence>
<dbReference type="Pfam" id="PF01584">
    <property type="entry name" value="CheW"/>
    <property type="match status" value="1"/>
</dbReference>
<dbReference type="InterPro" id="IPR039315">
    <property type="entry name" value="CheW"/>
</dbReference>
<evidence type="ECO:0000259" key="1">
    <source>
        <dbReference type="PROSITE" id="PS50851"/>
    </source>
</evidence>
<dbReference type="GO" id="GO:0006935">
    <property type="term" value="P:chemotaxis"/>
    <property type="evidence" value="ECO:0007669"/>
    <property type="project" value="InterPro"/>
</dbReference>
<dbReference type="InterPro" id="IPR002545">
    <property type="entry name" value="CheW-lke_dom"/>
</dbReference>
<dbReference type="SMART" id="SM00260">
    <property type="entry name" value="CheW"/>
    <property type="match status" value="1"/>
</dbReference>
<dbReference type="OrthoDB" id="9794382at2"/>
<reference evidence="2" key="1">
    <citation type="journal article" date="2014" name="Appl. Environ. Microbiol.">
        <title>Detection and genomic characterization of motility in Lactobacillus curvatus: confirmation of motility in a species outside the Lactobacillus salivarius clade.</title>
        <authorList>
            <person name="Cousin F.J."/>
            <person name="Lynch S.M."/>
            <person name="Harris H.M."/>
            <person name="McCann A."/>
            <person name="Lynch D.B."/>
            <person name="Neville B.A."/>
            <person name="Irisawa T."/>
            <person name="Okada S."/>
            <person name="Endo A."/>
            <person name="O'Toole P.W."/>
        </authorList>
    </citation>
    <scope>NUCLEOTIDE SEQUENCE</scope>
    <source>
        <strain evidence="2">DSM 20605</strain>
    </source>
</reference>
<proteinExistence type="predicted"/>
<dbReference type="AlphaFoldDB" id="A0A0A7RGY9"/>
<evidence type="ECO:0000313" key="3">
    <source>
        <dbReference type="EMBL" id="KRM88620.1"/>
    </source>
</evidence>
<dbReference type="GO" id="GO:0007165">
    <property type="term" value="P:signal transduction"/>
    <property type="evidence" value="ECO:0007669"/>
    <property type="project" value="InterPro"/>
</dbReference>
<dbReference type="SUPFAM" id="SSF50341">
    <property type="entry name" value="CheW-like"/>
    <property type="match status" value="1"/>
</dbReference>
<dbReference type="EMBL" id="KM886873">
    <property type="protein sequence ID" value="AJA34475.1"/>
    <property type="molecule type" value="Genomic_DNA"/>
</dbReference>
<dbReference type="Proteomes" id="UP000051576">
    <property type="component" value="Unassembled WGS sequence"/>
</dbReference>